<evidence type="ECO:0000313" key="2">
    <source>
        <dbReference type="Proteomes" id="UP000006056"/>
    </source>
</evidence>
<accession>I3ZLH1</accession>
<keyword evidence="2" id="KW-1185">Reference proteome</keyword>
<proteinExistence type="predicted"/>
<name>I3ZLH1_TERRK</name>
<organism evidence="1 2">
    <name type="scientific">Terriglobus roseus (strain DSM 18391 / NRRL B-41598 / KBS 63)</name>
    <dbReference type="NCBI Taxonomy" id="926566"/>
    <lineage>
        <taxon>Bacteria</taxon>
        <taxon>Pseudomonadati</taxon>
        <taxon>Acidobacteriota</taxon>
        <taxon>Terriglobia</taxon>
        <taxon>Terriglobales</taxon>
        <taxon>Acidobacteriaceae</taxon>
        <taxon>Terriglobus</taxon>
    </lineage>
</organism>
<sequence length="88" mass="9617">MQDDTSNAPPGKPIVLESPVVRDKTVRVKLAASLRRHAELVARGQGVSLNYLVTKAIEEKITRFRLMKEARHGSSDGVHLVGDARKSG</sequence>
<dbReference type="EMBL" id="CP003379">
    <property type="protein sequence ID" value="AFL90089.1"/>
    <property type="molecule type" value="Genomic_DNA"/>
</dbReference>
<reference evidence="1 2" key="1">
    <citation type="submission" date="2012-06" db="EMBL/GenBank/DDBJ databases">
        <title>Complete genome of Terriglobus roseus DSM 18391.</title>
        <authorList>
            <consortium name="US DOE Joint Genome Institute (JGI-PGF)"/>
            <person name="Lucas S."/>
            <person name="Copeland A."/>
            <person name="Lapidus A."/>
            <person name="Glavina del Rio T."/>
            <person name="Dalin E."/>
            <person name="Tice H."/>
            <person name="Bruce D."/>
            <person name="Goodwin L."/>
            <person name="Pitluck S."/>
            <person name="Peters L."/>
            <person name="Mikhailova N."/>
            <person name="Munk A.C.C."/>
            <person name="Kyrpides N."/>
            <person name="Mavromatis K."/>
            <person name="Ivanova N."/>
            <person name="Brettin T."/>
            <person name="Detter J.C."/>
            <person name="Han C."/>
            <person name="Larimer F."/>
            <person name="Land M."/>
            <person name="Hauser L."/>
            <person name="Markowitz V."/>
            <person name="Cheng J.-F."/>
            <person name="Hugenholtz P."/>
            <person name="Woyke T."/>
            <person name="Wu D."/>
            <person name="Brambilla E."/>
            <person name="Klenk H.-P."/>
            <person name="Eisen J.A."/>
        </authorList>
    </citation>
    <scope>NUCLEOTIDE SEQUENCE [LARGE SCALE GENOMIC DNA]</scope>
    <source>
        <strain evidence="2">DSM 18391 / NRRL B-41598 / KBS 63</strain>
    </source>
</reference>
<dbReference type="KEGG" id="trs:Terro_3880"/>
<dbReference type="AlphaFoldDB" id="I3ZLH1"/>
<evidence type="ECO:0000313" key="1">
    <source>
        <dbReference type="EMBL" id="AFL90089.1"/>
    </source>
</evidence>
<gene>
    <name evidence="1" type="ordered locus">Terro_3880</name>
</gene>
<evidence type="ECO:0008006" key="3">
    <source>
        <dbReference type="Google" id="ProtNLM"/>
    </source>
</evidence>
<dbReference type="HOGENOM" id="CLU_2467955_0_0_0"/>
<dbReference type="STRING" id="926566.Terro_3880"/>
<protein>
    <recommendedName>
        <fullName evidence="3">HicB family protein</fullName>
    </recommendedName>
</protein>
<dbReference type="Proteomes" id="UP000006056">
    <property type="component" value="Chromosome"/>
</dbReference>